<dbReference type="InterPro" id="IPR019536">
    <property type="entry name" value="USHBP1_PDZ-bd"/>
</dbReference>
<dbReference type="Proteomes" id="UP000828390">
    <property type="component" value="Unassembled WGS sequence"/>
</dbReference>
<reference evidence="4" key="1">
    <citation type="journal article" date="2019" name="bioRxiv">
        <title>The Genome of the Zebra Mussel, Dreissena polymorpha: A Resource for Invasive Species Research.</title>
        <authorList>
            <person name="McCartney M.A."/>
            <person name="Auch B."/>
            <person name="Kono T."/>
            <person name="Mallez S."/>
            <person name="Zhang Y."/>
            <person name="Obille A."/>
            <person name="Becker A."/>
            <person name="Abrahante J.E."/>
            <person name="Garbe J."/>
            <person name="Badalamenti J.P."/>
            <person name="Herman A."/>
            <person name="Mangelson H."/>
            <person name="Liachko I."/>
            <person name="Sullivan S."/>
            <person name="Sone E.D."/>
            <person name="Koren S."/>
            <person name="Silverstein K.A.T."/>
            <person name="Beckman K.B."/>
            <person name="Gohl D.M."/>
        </authorList>
    </citation>
    <scope>NUCLEOTIDE SEQUENCE</scope>
    <source>
        <strain evidence="4">Duluth1</strain>
        <tissue evidence="4">Whole animal</tissue>
    </source>
</reference>
<evidence type="ECO:0000256" key="1">
    <source>
        <dbReference type="SAM" id="Coils"/>
    </source>
</evidence>
<evidence type="ECO:0000256" key="2">
    <source>
        <dbReference type="SAM" id="MobiDB-lite"/>
    </source>
</evidence>
<dbReference type="PANTHER" id="PTHR23347:SF6">
    <property type="entry name" value="FI17904P1"/>
    <property type="match status" value="1"/>
</dbReference>
<feature type="compositionally biased region" description="Polar residues" evidence="2">
    <location>
        <begin position="681"/>
        <end position="696"/>
    </location>
</feature>
<dbReference type="AlphaFoldDB" id="A0A9D4MBT4"/>
<evidence type="ECO:0000259" key="3">
    <source>
        <dbReference type="Pfam" id="PF10506"/>
    </source>
</evidence>
<feature type="region of interest" description="Disordered" evidence="2">
    <location>
        <begin position="257"/>
        <end position="299"/>
    </location>
</feature>
<evidence type="ECO:0000313" key="4">
    <source>
        <dbReference type="EMBL" id="KAH3874445.1"/>
    </source>
</evidence>
<dbReference type="EMBL" id="JAIWYP010000002">
    <property type="protein sequence ID" value="KAH3874445.1"/>
    <property type="molecule type" value="Genomic_DNA"/>
</dbReference>
<feature type="non-terminal residue" evidence="4">
    <location>
        <position position="1"/>
    </location>
</feature>
<comment type="caution">
    <text evidence="4">The sequence shown here is derived from an EMBL/GenBank/DDBJ whole genome shotgun (WGS) entry which is preliminary data.</text>
</comment>
<sequence>LHQASLTSLKGEIVDLRSRLQRENLERDGLEKQLGKLHAEHRNLQDDCEERVDELTFRYEERITELHSVIAELRKKIERNTINVIKEEDEDDLDPAVSTKSQDGGSLIEAQSQTHESGCDLGSELSRVVIELQTTIHERKKRATETVGDQESGVDNLALLGEDDGVEEQALEVCKNLEDFSFEPDQSELSVGGLRPATFHPPPPPPPNEFPDPGYLQEEVTLLRNENTALQEQIIKQEQDLQHLRLALANLTEEKNKFKKQATEQTSRSPVNSRTSTPTKQPQSTNLDRPSVNITPTKASDNFPVAKVAELKKLKTSTSEKSVISNVGMPNTKVAEHLVQSLWKCSNVQEIVQNATEKSGLTEVDSRVTEFEIELERLQSQIDNYKSQIDVCNLTLEESKANCDRLTLLLGKYESNNTALQMVLSYSGSCIETYEIICALLESELGVVLANCRAAGLGSLGGESFSEDQDEISSILQRAHQSRRAAENVSKHLLHKLDKSFNAYSSFSTCTGRHSPGGQSWADLNTSSSGKYTANSSSGFCDTEFTKHDERRLRDYVHRLKQEQSKVHLTVMELESVYSDSSLEKKNRADAQRLDLENAVIMQELMAVKEEKADLKAQTYLLEKEKRSLELRLGSMQSQEAAYLVQIEHLKAEVTERSRDGIERDHERARSHDDLAEKTGSDCSSPSISLVNPSASDQSDILQELTDALKREKKLKTQVSELVGALEKLSHNSEVRHQQSAEFVNDLKRANSALISAFDKAKKKYQAKLKKLESQMQSLTERYESQIRMLKQRLSRQEEETQQRLASETSL</sequence>
<dbReference type="Pfam" id="PF10506">
    <property type="entry name" value="USHBP1_PDZ-bd"/>
    <property type="match status" value="2"/>
</dbReference>
<proteinExistence type="predicted"/>
<feature type="domain" description="Harmonin-binding protein USHBP1 PDZ-binding" evidence="3">
    <location>
        <begin position="377"/>
        <end position="440"/>
    </location>
</feature>
<dbReference type="PANTHER" id="PTHR23347">
    <property type="entry name" value="COLORECTAL MUTANT CANCER PROTEIN MCC PROTEIN -RELATED"/>
    <property type="match status" value="1"/>
</dbReference>
<feature type="coiled-coil region" evidence="1">
    <location>
        <begin position="755"/>
        <end position="800"/>
    </location>
</feature>
<keyword evidence="5" id="KW-1185">Reference proteome</keyword>
<accession>A0A9D4MBT4</accession>
<gene>
    <name evidence="4" type="ORF">DPMN_037689</name>
</gene>
<feature type="coiled-coil region" evidence="1">
    <location>
        <begin position="6"/>
        <end position="90"/>
    </location>
</feature>
<name>A0A9D4MBT4_DREPO</name>
<feature type="compositionally biased region" description="Basic and acidic residues" evidence="2">
    <location>
        <begin position="656"/>
        <end position="680"/>
    </location>
</feature>
<reference evidence="4" key="2">
    <citation type="submission" date="2020-11" db="EMBL/GenBank/DDBJ databases">
        <authorList>
            <person name="McCartney M.A."/>
            <person name="Auch B."/>
            <person name="Kono T."/>
            <person name="Mallez S."/>
            <person name="Becker A."/>
            <person name="Gohl D.M."/>
            <person name="Silverstein K.A.T."/>
            <person name="Koren S."/>
            <person name="Bechman K.B."/>
            <person name="Herman A."/>
            <person name="Abrahante J.E."/>
            <person name="Garbe J."/>
        </authorList>
    </citation>
    <scope>NUCLEOTIDE SEQUENCE</scope>
    <source>
        <strain evidence="4">Duluth1</strain>
        <tissue evidence="4">Whole animal</tissue>
    </source>
</reference>
<feature type="compositionally biased region" description="Polar residues" evidence="2">
    <location>
        <begin position="263"/>
        <end position="299"/>
    </location>
</feature>
<dbReference type="InterPro" id="IPR040171">
    <property type="entry name" value="USBP1-like"/>
</dbReference>
<feature type="region of interest" description="Disordered" evidence="2">
    <location>
        <begin position="656"/>
        <end position="696"/>
    </location>
</feature>
<evidence type="ECO:0000313" key="5">
    <source>
        <dbReference type="Proteomes" id="UP000828390"/>
    </source>
</evidence>
<keyword evidence="1" id="KW-0175">Coiled coil</keyword>
<feature type="domain" description="Harmonin-binding protein USHBP1 PDZ-binding" evidence="3">
    <location>
        <begin position="714"/>
        <end position="779"/>
    </location>
</feature>
<organism evidence="4 5">
    <name type="scientific">Dreissena polymorpha</name>
    <name type="common">Zebra mussel</name>
    <name type="synonym">Mytilus polymorpha</name>
    <dbReference type="NCBI Taxonomy" id="45954"/>
    <lineage>
        <taxon>Eukaryota</taxon>
        <taxon>Metazoa</taxon>
        <taxon>Spiralia</taxon>
        <taxon>Lophotrochozoa</taxon>
        <taxon>Mollusca</taxon>
        <taxon>Bivalvia</taxon>
        <taxon>Autobranchia</taxon>
        <taxon>Heteroconchia</taxon>
        <taxon>Euheterodonta</taxon>
        <taxon>Imparidentia</taxon>
        <taxon>Neoheterodontei</taxon>
        <taxon>Myida</taxon>
        <taxon>Dreissenoidea</taxon>
        <taxon>Dreissenidae</taxon>
        <taxon>Dreissena</taxon>
    </lineage>
</organism>
<feature type="coiled-coil region" evidence="1">
    <location>
        <begin position="361"/>
        <end position="416"/>
    </location>
</feature>
<protein>
    <recommendedName>
        <fullName evidence="3">Harmonin-binding protein USHBP1 PDZ-binding domain-containing protein</fullName>
    </recommendedName>
</protein>